<evidence type="ECO:0000256" key="2">
    <source>
        <dbReference type="HAMAP-Rule" id="MF_00634"/>
    </source>
</evidence>
<dbReference type="SMART" id="SM01152">
    <property type="entry name" value="DUF167"/>
    <property type="match status" value="1"/>
</dbReference>
<dbReference type="NCBIfam" id="TIGR00251">
    <property type="entry name" value="DUF167 family protein"/>
    <property type="match status" value="1"/>
</dbReference>
<evidence type="ECO:0000313" key="3">
    <source>
        <dbReference type="EMBL" id="MEX6429510.1"/>
    </source>
</evidence>
<organism evidence="3 4">
    <name type="scientific">Ferrimicrobium acidiphilum</name>
    <dbReference type="NCBI Taxonomy" id="121039"/>
    <lineage>
        <taxon>Bacteria</taxon>
        <taxon>Bacillati</taxon>
        <taxon>Actinomycetota</taxon>
        <taxon>Acidimicrobiia</taxon>
        <taxon>Acidimicrobiales</taxon>
        <taxon>Acidimicrobiaceae</taxon>
        <taxon>Ferrimicrobium</taxon>
    </lineage>
</organism>
<keyword evidence="4" id="KW-1185">Reference proteome</keyword>
<evidence type="ECO:0000313" key="4">
    <source>
        <dbReference type="Proteomes" id="UP001560267"/>
    </source>
</evidence>
<dbReference type="SUPFAM" id="SSF69786">
    <property type="entry name" value="YggU-like"/>
    <property type="match status" value="1"/>
</dbReference>
<evidence type="ECO:0000256" key="1">
    <source>
        <dbReference type="ARBA" id="ARBA00010364"/>
    </source>
</evidence>
<dbReference type="Pfam" id="PF02594">
    <property type="entry name" value="DUF167"/>
    <property type="match status" value="1"/>
</dbReference>
<dbReference type="Proteomes" id="UP001560267">
    <property type="component" value="Unassembled WGS sequence"/>
</dbReference>
<sequence length="117" mass="12878">MLHFLEELYARLRPRVKVSIRARVSMVNMGSSGVARMSVLVKTRRRTSVLSQLDDGTFLVEIKEGPIEGRANEAIIKLIADFGGVSKSKVAIIGGVKSNHKLIALPVKALEALRQRL</sequence>
<proteinExistence type="inferred from homology"/>
<gene>
    <name evidence="3" type="ORF">AB6A68_06610</name>
</gene>
<dbReference type="Gene3D" id="3.30.1200.10">
    <property type="entry name" value="YggU-like"/>
    <property type="match status" value="1"/>
</dbReference>
<comment type="caution">
    <text evidence="3">The sequence shown here is derived from an EMBL/GenBank/DDBJ whole genome shotgun (WGS) entry which is preliminary data.</text>
</comment>
<dbReference type="HAMAP" id="MF_00634">
    <property type="entry name" value="UPF0235"/>
    <property type="match status" value="1"/>
</dbReference>
<dbReference type="InterPro" id="IPR036591">
    <property type="entry name" value="YggU-like_sf"/>
</dbReference>
<comment type="similarity">
    <text evidence="1 2">Belongs to the UPF0235 family.</text>
</comment>
<dbReference type="EMBL" id="JBFSHR010000018">
    <property type="protein sequence ID" value="MEX6429510.1"/>
    <property type="molecule type" value="Genomic_DNA"/>
</dbReference>
<name>A0ABV3Y1X5_9ACTN</name>
<accession>A0ABV3Y1X5</accession>
<reference evidence="3 4" key="1">
    <citation type="submission" date="2024-07" db="EMBL/GenBank/DDBJ databases">
        <title>Draft Genome Sequence of Ferrimicrobium acidiphilum Strain YE2023, Isolated from a Pulp of Bioleach Reactor.</title>
        <authorList>
            <person name="Elkina Y.A."/>
            <person name="Bulaeva A.G."/>
            <person name="Beletsky A.V."/>
            <person name="Mardanov A.V."/>
        </authorList>
    </citation>
    <scope>NUCLEOTIDE SEQUENCE [LARGE SCALE GENOMIC DNA]</scope>
    <source>
        <strain evidence="3 4">YE2023</strain>
    </source>
</reference>
<dbReference type="InterPro" id="IPR003746">
    <property type="entry name" value="DUF167"/>
</dbReference>
<protein>
    <recommendedName>
        <fullName evidence="2">UPF0235 protein AB6A68_06610</fullName>
    </recommendedName>
</protein>